<comment type="subcellular location">
    <subcellularLocation>
        <location evidence="1">Membrane</location>
        <topology evidence="1">Multi-pass membrane protein</topology>
    </subcellularLocation>
</comment>
<keyword evidence="3 6" id="KW-1133">Transmembrane helix</keyword>
<evidence type="ECO:0000256" key="5">
    <source>
        <dbReference type="ARBA" id="ARBA00034313"/>
    </source>
</evidence>
<evidence type="ECO:0000313" key="7">
    <source>
        <dbReference type="EMBL" id="KAF2118024.1"/>
    </source>
</evidence>
<accession>A0A6A5ZFZ5</accession>
<feature type="transmembrane region" description="Helical" evidence="6">
    <location>
        <begin position="116"/>
        <end position="136"/>
    </location>
</feature>
<dbReference type="OrthoDB" id="5954308at2759"/>
<dbReference type="PANTHER" id="PTHR35042">
    <property type="entry name" value="ANTHRONE OXYGENASE ENCC"/>
    <property type="match status" value="1"/>
</dbReference>
<protein>
    <submittedName>
        <fullName evidence="7">Uncharacterized protein</fullName>
    </submittedName>
</protein>
<comment type="similarity">
    <text evidence="5">Belongs to the anthrone oxygenase family.</text>
</comment>
<keyword evidence="2 6" id="KW-0812">Transmembrane</keyword>
<feature type="transmembrane region" description="Helical" evidence="6">
    <location>
        <begin position="12"/>
        <end position="32"/>
    </location>
</feature>
<evidence type="ECO:0000256" key="3">
    <source>
        <dbReference type="ARBA" id="ARBA00022989"/>
    </source>
</evidence>
<evidence type="ECO:0000256" key="6">
    <source>
        <dbReference type="SAM" id="Phobius"/>
    </source>
</evidence>
<dbReference type="Pfam" id="PF08592">
    <property type="entry name" value="Anthrone_oxy"/>
    <property type="match status" value="1"/>
</dbReference>
<evidence type="ECO:0000256" key="2">
    <source>
        <dbReference type="ARBA" id="ARBA00022692"/>
    </source>
</evidence>
<reference evidence="7" key="1">
    <citation type="journal article" date="2020" name="Stud. Mycol.">
        <title>101 Dothideomycetes genomes: a test case for predicting lifestyles and emergence of pathogens.</title>
        <authorList>
            <person name="Haridas S."/>
            <person name="Albert R."/>
            <person name="Binder M."/>
            <person name="Bloem J."/>
            <person name="Labutti K."/>
            <person name="Salamov A."/>
            <person name="Andreopoulos B."/>
            <person name="Baker S."/>
            <person name="Barry K."/>
            <person name="Bills G."/>
            <person name="Bluhm B."/>
            <person name="Cannon C."/>
            <person name="Castanera R."/>
            <person name="Culley D."/>
            <person name="Daum C."/>
            <person name="Ezra D."/>
            <person name="Gonzalez J."/>
            <person name="Henrissat B."/>
            <person name="Kuo A."/>
            <person name="Liang C."/>
            <person name="Lipzen A."/>
            <person name="Lutzoni F."/>
            <person name="Magnuson J."/>
            <person name="Mondo S."/>
            <person name="Nolan M."/>
            <person name="Ohm R."/>
            <person name="Pangilinan J."/>
            <person name="Park H.-J."/>
            <person name="Ramirez L."/>
            <person name="Alfaro M."/>
            <person name="Sun H."/>
            <person name="Tritt A."/>
            <person name="Yoshinaga Y."/>
            <person name="Zwiers L.-H."/>
            <person name="Turgeon B."/>
            <person name="Goodwin S."/>
            <person name="Spatafora J."/>
            <person name="Crous P."/>
            <person name="Grigoriev I."/>
        </authorList>
    </citation>
    <scope>NUCLEOTIDE SEQUENCE</scope>
    <source>
        <strain evidence="7">CBS 627.86</strain>
    </source>
</reference>
<dbReference type="AlphaFoldDB" id="A0A6A5ZFZ5"/>
<dbReference type="PANTHER" id="PTHR35042:SF1">
    <property type="entry name" value="DUF1772-DOMAIN-CONTAINING PROTEIN"/>
    <property type="match status" value="1"/>
</dbReference>
<dbReference type="EMBL" id="ML977318">
    <property type="protein sequence ID" value="KAF2118024.1"/>
    <property type="molecule type" value="Genomic_DNA"/>
</dbReference>
<feature type="transmembrane region" description="Helical" evidence="6">
    <location>
        <begin position="179"/>
        <end position="197"/>
    </location>
</feature>
<sequence length="218" mass="23100">MVSPALWTEKPSTSILIAQAVGLTASGFLFGANTNISYSFIPQILKAPAPLAADQWEGVFHKGHAIGPALAITSSAACAYVAYNRTEPWKPSFSASEALLILGTEDPASTAFKLNVAAAIIFPSIIPFTIAVLIPTNNKLFAKNKSLAKTALEDTAAEAGLAREETVHGLIEKWTKGHLVRSLITGVGFVLALWAAIDKREAVGFKDFAFQTGANRMG</sequence>
<dbReference type="InterPro" id="IPR013901">
    <property type="entry name" value="Anthrone_oxy"/>
</dbReference>
<evidence type="ECO:0000256" key="4">
    <source>
        <dbReference type="ARBA" id="ARBA00023136"/>
    </source>
</evidence>
<gene>
    <name evidence="7" type="ORF">BDV96DRAFT_597874</name>
</gene>
<name>A0A6A5ZFZ5_9PLEO</name>
<proteinExistence type="inferred from homology"/>
<keyword evidence="8" id="KW-1185">Reference proteome</keyword>
<evidence type="ECO:0000256" key="1">
    <source>
        <dbReference type="ARBA" id="ARBA00004141"/>
    </source>
</evidence>
<evidence type="ECO:0000313" key="8">
    <source>
        <dbReference type="Proteomes" id="UP000799770"/>
    </source>
</evidence>
<organism evidence="7 8">
    <name type="scientific">Lophiotrema nucula</name>
    <dbReference type="NCBI Taxonomy" id="690887"/>
    <lineage>
        <taxon>Eukaryota</taxon>
        <taxon>Fungi</taxon>
        <taxon>Dikarya</taxon>
        <taxon>Ascomycota</taxon>
        <taxon>Pezizomycotina</taxon>
        <taxon>Dothideomycetes</taxon>
        <taxon>Pleosporomycetidae</taxon>
        <taxon>Pleosporales</taxon>
        <taxon>Lophiotremataceae</taxon>
        <taxon>Lophiotrema</taxon>
    </lineage>
</organism>
<dbReference type="Proteomes" id="UP000799770">
    <property type="component" value="Unassembled WGS sequence"/>
</dbReference>
<dbReference type="GO" id="GO:0016020">
    <property type="term" value="C:membrane"/>
    <property type="evidence" value="ECO:0007669"/>
    <property type="project" value="UniProtKB-SubCell"/>
</dbReference>
<keyword evidence="4 6" id="KW-0472">Membrane</keyword>